<evidence type="ECO:0000259" key="8">
    <source>
        <dbReference type="Pfam" id="PF01094"/>
    </source>
</evidence>
<feature type="non-terminal residue" evidence="9">
    <location>
        <position position="1"/>
    </location>
</feature>
<keyword evidence="7" id="KW-0732">Signal</keyword>
<evidence type="ECO:0000256" key="1">
    <source>
        <dbReference type="ARBA" id="ARBA00004141"/>
    </source>
</evidence>
<feature type="domain" description="Receptor ligand binding region" evidence="8">
    <location>
        <begin position="65"/>
        <end position="153"/>
    </location>
</feature>
<comment type="caution">
    <text evidence="9">The sequence shown here is derived from an EMBL/GenBank/DDBJ whole genome shotgun (WGS) entry which is preliminary data.</text>
</comment>
<keyword evidence="5" id="KW-0675">Receptor</keyword>
<dbReference type="PRINTS" id="PR00248">
    <property type="entry name" value="GPCRMGR"/>
</dbReference>
<evidence type="ECO:0000256" key="2">
    <source>
        <dbReference type="ARBA" id="ARBA00022692"/>
    </source>
</evidence>
<evidence type="ECO:0000256" key="5">
    <source>
        <dbReference type="ARBA" id="ARBA00023170"/>
    </source>
</evidence>
<dbReference type="GO" id="GO:0004930">
    <property type="term" value="F:G protein-coupled receptor activity"/>
    <property type="evidence" value="ECO:0007669"/>
    <property type="project" value="InterPro"/>
</dbReference>
<feature type="signal peptide" evidence="7">
    <location>
        <begin position="1"/>
        <end position="16"/>
    </location>
</feature>
<evidence type="ECO:0000256" key="3">
    <source>
        <dbReference type="ARBA" id="ARBA00022989"/>
    </source>
</evidence>
<evidence type="ECO:0000256" key="4">
    <source>
        <dbReference type="ARBA" id="ARBA00023136"/>
    </source>
</evidence>
<evidence type="ECO:0000256" key="6">
    <source>
        <dbReference type="ARBA" id="ARBA00023180"/>
    </source>
</evidence>
<keyword evidence="2" id="KW-0812">Transmembrane</keyword>
<protein>
    <submittedName>
        <fullName evidence="9">TS1R1 protein</fullName>
    </submittedName>
</protein>
<feature type="chain" id="PRO_5029607861" evidence="7">
    <location>
        <begin position="17"/>
        <end position="169"/>
    </location>
</feature>
<dbReference type="Proteomes" id="UP000534426">
    <property type="component" value="Unassembled WGS sequence"/>
</dbReference>
<dbReference type="GO" id="GO:0016020">
    <property type="term" value="C:membrane"/>
    <property type="evidence" value="ECO:0007669"/>
    <property type="project" value="UniProtKB-SubCell"/>
</dbReference>
<dbReference type="Gene3D" id="3.40.50.2300">
    <property type="match status" value="1"/>
</dbReference>
<organism evidence="9 10">
    <name type="scientific">Crypturellus undulatus</name>
    <dbReference type="NCBI Taxonomy" id="48396"/>
    <lineage>
        <taxon>Eukaryota</taxon>
        <taxon>Metazoa</taxon>
        <taxon>Chordata</taxon>
        <taxon>Craniata</taxon>
        <taxon>Vertebrata</taxon>
        <taxon>Euteleostomi</taxon>
        <taxon>Archelosauria</taxon>
        <taxon>Archosauria</taxon>
        <taxon>Dinosauria</taxon>
        <taxon>Saurischia</taxon>
        <taxon>Theropoda</taxon>
        <taxon>Coelurosauria</taxon>
        <taxon>Aves</taxon>
        <taxon>Palaeognathae</taxon>
        <taxon>Tinamiformes</taxon>
        <taxon>Tinamidae</taxon>
        <taxon>Crypturellus</taxon>
    </lineage>
</organism>
<accession>A0A7K4LJR3</accession>
<keyword evidence="6" id="KW-0325">Glycoprotein</keyword>
<name>A0A7K4LJR3_9AVES</name>
<proteinExistence type="predicted"/>
<sequence>LCLGLALGLCLGPCTATAAFTRDGDYTIAGLFPIHRLPPRAATRPRVDTCDNAQAFQSHGYHLFQTMRLTVEEINDSSSLLPNVSLGYDVYDTCSESANVHATLRALAPKGQHAVPVLPAPGHHEPAAVAVIGPDSTQLALTTAAILSVFLTPEVGRAPRGRAGSGAAG</sequence>
<feature type="non-terminal residue" evidence="9">
    <location>
        <position position="169"/>
    </location>
</feature>
<keyword evidence="3" id="KW-1133">Transmembrane helix</keyword>
<dbReference type="InterPro" id="IPR028082">
    <property type="entry name" value="Peripla_BP_I"/>
</dbReference>
<comment type="subcellular location">
    <subcellularLocation>
        <location evidence="1">Membrane</location>
        <topology evidence="1">Multi-pass membrane protein</topology>
    </subcellularLocation>
</comment>
<keyword evidence="10" id="KW-1185">Reference proteome</keyword>
<dbReference type="InterPro" id="IPR001828">
    <property type="entry name" value="ANF_lig-bd_rcpt"/>
</dbReference>
<dbReference type="PANTHER" id="PTHR24060">
    <property type="entry name" value="METABOTROPIC GLUTAMATE RECEPTOR"/>
    <property type="match status" value="1"/>
</dbReference>
<dbReference type="InterPro" id="IPR000337">
    <property type="entry name" value="GPCR_3"/>
</dbReference>
<dbReference type="InterPro" id="IPR050726">
    <property type="entry name" value="mGluR"/>
</dbReference>
<evidence type="ECO:0000313" key="9">
    <source>
        <dbReference type="EMBL" id="NWJ04936.1"/>
    </source>
</evidence>
<dbReference type="EMBL" id="VWPW01016269">
    <property type="protein sequence ID" value="NWJ04936.1"/>
    <property type="molecule type" value="Genomic_DNA"/>
</dbReference>
<evidence type="ECO:0000313" key="10">
    <source>
        <dbReference type="Proteomes" id="UP000534426"/>
    </source>
</evidence>
<reference evidence="9 10" key="1">
    <citation type="submission" date="2019-09" db="EMBL/GenBank/DDBJ databases">
        <title>Bird 10,000 Genomes (B10K) Project - Family phase.</title>
        <authorList>
            <person name="Zhang G."/>
        </authorList>
    </citation>
    <scope>NUCLEOTIDE SEQUENCE [LARGE SCALE GENOMIC DNA]</scope>
    <source>
        <strain evidence="9">B10K-MSB-37135</strain>
        <tissue evidence="9">Heart</tissue>
    </source>
</reference>
<keyword evidence="4" id="KW-0472">Membrane</keyword>
<dbReference type="AlphaFoldDB" id="A0A7K4LJR3"/>
<dbReference type="SUPFAM" id="SSF53822">
    <property type="entry name" value="Periplasmic binding protein-like I"/>
    <property type="match status" value="1"/>
</dbReference>
<evidence type="ECO:0000256" key="7">
    <source>
        <dbReference type="SAM" id="SignalP"/>
    </source>
</evidence>
<dbReference type="Pfam" id="PF01094">
    <property type="entry name" value="ANF_receptor"/>
    <property type="match status" value="1"/>
</dbReference>
<gene>
    <name evidence="9" type="primary">Tas1r1</name>
    <name evidence="9" type="ORF">CRYUND_R14811</name>
</gene>